<dbReference type="PROSITE" id="PS00022">
    <property type="entry name" value="EGF_1"/>
    <property type="match status" value="1"/>
</dbReference>
<dbReference type="InterPro" id="IPR000742">
    <property type="entry name" value="EGF"/>
</dbReference>
<comment type="caution">
    <text evidence="6">The sequence shown here is derived from an EMBL/GenBank/DDBJ whole genome shotgun (WGS) entry which is preliminary data.</text>
</comment>
<evidence type="ECO:0000313" key="6">
    <source>
        <dbReference type="EMBL" id="CAB9510993.1"/>
    </source>
</evidence>
<feature type="compositionally biased region" description="Basic and acidic residues" evidence="1">
    <location>
        <begin position="280"/>
        <end position="298"/>
    </location>
</feature>
<protein>
    <submittedName>
        <fullName evidence="6">EGF</fullName>
    </submittedName>
</protein>
<evidence type="ECO:0000256" key="3">
    <source>
        <dbReference type="SAM" id="SignalP"/>
    </source>
</evidence>
<keyword evidence="7" id="KW-1185">Reference proteome</keyword>
<organism evidence="6 7">
    <name type="scientific">Seminavis robusta</name>
    <dbReference type="NCBI Taxonomy" id="568900"/>
    <lineage>
        <taxon>Eukaryota</taxon>
        <taxon>Sar</taxon>
        <taxon>Stramenopiles</taxon>
        <taxon>Ochrophyta</taxon>
        <taxon>Bacillariophyta</taxon>
        <taxon>Bacillariophyceae</taxon>
        <taxon>Bacillariophycidae</taxon>
        <taxon>Naviculales</taxon>
        <taxon>Naviculaceae</taxon>
        <taxon>Seminavis</taxon>
    </lineage>
</organism>
<reference evidence="6" key="1">
    <citation type="submission" date="2020-06" db="EMBL/GenBank/DDBJ databases">
        <authorList>
            <consortium name="Plant Systems Biology data submission"/>
        </authorList>
    </citation>
    <scope>NUCLEOTIDE SEQUENCE</scope>
    <source>
        <strain evidence="6">D6</strain>
    </source>
</reference>
<dbReference type="Proteomes" id="UP001153069">
    <property type="component" value="Unassembled WGS sequence"/>
</dbReference>
<keyword evidence="3" id="KW-0732">Signal</keyword>
<feature type="domain" description="EGF-like" evidence="4 5">
    <location>
        <begin position="67"/>
        <end position="78"/>
    </location>
</feature>
<feature type="signal peptide" evidence="3">
    <location>
        <begin position="1"/>
        <end position="19"/>
    </location>
</feature>
<evidence type="ECO:0000259" key="5">
    <source>
        <dbReference type="PROSITE" id="PS01186"/>
    </source>
</evidence>
<feature type="chain" id="PRO_5040455382" evidence="3">
    <location>
        <begin position="20"/>
        <end position="298"/>
    </location>
</feature>
<dbReference type="PANTHER" id="PTHR24044:SF417">
    <property type="entry name" value="WEARY, ISOFORM B"/>
    <property type="match status" value="1"/>
</dbReference>
<keyword evidence="2" id="KW-0472">Membrane</keyword>
<evidence type="ECO:0000256" key="1">
    <source>
        <dbReference type="SAM" id="MobiDB-lite"/>
    </source>
</evidence>
<evidence type="ECO:0000256" key="2">
    <source>
        <dbReference type="SAM" id="Phobius"/>
    </source>
</evidence>
<feature type="transmembrane region" description="Helical" evidence="2">
    <location>
        <begin position="222"/>
        <end position="243"/>
    </location>
</feature>
<proteinExistence type="predicted"/>
<sequence length="298" mass="32574">MNSLHHLVVALILPALILADHISVPDHDLHHLKCDMECHNNGVCRFFAHEQHDLQKRMQSGHLVQECICPMGYRGMSCDVDVQTELRCMANQDAKECDCAAADKISAFAGQQCRKPFTEYCASLSNSVGGHISFCTNGGKCRGDLIAAAVAPGNTANNYVFQHTGCVCPPEFIGEHCELLNVKGIYHPELHQQYHPIHNPDSYSKNSSHNNNSGSKVDKGSIAVLLVCVGALTILGVILARKLRFRPFALRRRNPGVPPVSVVALNGYKDGPTSSQNLKSYRDEGYDSADDGKLPELA</sequence>
<dbReference type="PROSITE" id="PS01186">
    <property type="entry name" value="EGF_2"/>
    <property type="match status" value="1"/>
</dbReference>
<dbReference type="EMBL" id="CAICTM010000461">
    <property type="protein sequence ID" value="CAB9510993.1"/>
    <property type="molecule type" value="Genomic_DNA"/>
</dbReference>
<feature type="region of interest" description="Disordered" evidence="1">
    <location>
        <begin position="265"/>
        <end position="298"/>
    </location>
</feature>
<dbReference type="OrthoDB" id="47399at2759"/>
<dbReference type="SMART" id="SM00181">
    <property type="entry name" value="EGF"/>
    <property type="match status" value="2"/>
</dbReference>
<name>A0A9N8DXZ6_9STRA</name>
<accession>A0A9N8DXZ6</accession>
<dbReference type="PANTHER" id="PTHR24044">
    <property type="entry name" value="NOTCH LIGAND FAMILY MEMBER"/>
    <property type="match status" value="1"/>
</dbReference>
<dbReference type="AlphaFoldDB" id="A0A9N8DXZ6"/>
<dbReference type="GO" id="GO:0005112">
    <property type="term" value="F:Notch binding"/>
    <property type="evidence" value="ECO:0007669"/>
    <property type="project" value="TreeGrafter"/>
</dbReference>
<keyword evidence="2" id="KW-0812">Transmembrane</keyword>
<dbReference type="InterPro" id="IPR050906">
    <property type="entry name" value="Notch_signaling"/>
</dbReference>
<gene>
    <name evidence="6" type="ORF">SEMRO_462_G148050.1</name>
</gene>
<evidence type="ECO:0000313" key="7">
    <source>
        <dbReference type="Proteomes" id="UP001153069"/>
    </source>
</evidence>
<evidence type="ECO:0000259" key="4">
    <source>
        <dbReference type="PROSITE" id="PS00022"/>
    </source>
</evidence>
<dbReference type="Gene3D" id="2.10.25.10">
    <property type="entry name" value="Laminin"/>
    <property type="match status" value="1"/>
</dbReference>
<keyword evidence="2" id="KW-1133">Transmembrane helix</keyword>